<dbReference type="Pfam" id="PF05593">
    <property type="entry name" value="RHS_repeat"/>
    <property type="match status" value="1"/>
</dbReference>
<feature type="compositionally biased region" description="Low complexity" evidence="4">
    <location>
        <begin position="1917"/>
        <end position="1958"/>
    </location>
</feature>
<dbReference type="PANTHER" id="PTHR32305">
    <property type="match status" value="1"/>
</dbReference>
<dbReference type="SUPFAM" id="SSF69318">
    <property type="entry name" value="Integrin alpha N-terminal domain"/>
    <property type="match status" value="1"/>
</dbReference>
<dbReference type="RefSeq" id="WP_152827128.1">
    <property type="nucleotide sequence ID" value="NZ_WHUT02000008.1"/>
</dbReference>
<gene>
    <name evidence="6" type="ORF">GEU84_013965</name>
</gene>
<dbReference type="InterPro" id="IPR050708">
    <property type="entry name" value="T6SS_VgrG/RHS"/>
</dbReference>
<feature type="compositionally biased region" description="Acidic residues" evidence="4">
    <location>
        <begin position="1980"/>
        <end position="1991"/>
    </location>
</feature>
<dbReference type="NCBIfam" id="TIGR01643">
    <property type="entry name" value="YD_repeat_2x"/>
    <property type="match status" value="1"/>
</dbReference>
<feature type="region of interest" description="Disordered" evidence="4">
    <location>
        <begin position="1892"/>
        <end position="2049"/>
    </location>
</feature>
<dbReference type="GO" id="GO:0005737">
    <property type="term" value="C:cytoplasm"/>
    <property type="evidence" value="ECO:0007669"/>
    <property type="project" value="InterPro"/>
</dbReference>
<feature type="compositionally biased region" description="Polar residues" evidence="4">
    <location>
        <begin position="1995"/>
        <end position="2032"/>
    </location>
</feature>
<dbReference type="InterPro" id="IPR022385">
    <property type="entry name" value="Rhs_assc_core"/>
</dbReference>
<protein>
    <recommendedName>
        <fullName evidence="8">Insecticide toxin TcdB middle/N-terminal domain-containing protein</fullName>
    </recommendedName>
</protein>
<evidence type="ECO:0000256" key="5">
    <source>
        <dbReference type="SAM" id="SignalP"/>
    </source>
</evidence>
<dbReference type="InterPro" id="IPR003284">
    <property type="entry name" value="Sal_SpvB"/>
</dbReference>
<sequence>MNPRMIGPALSLGLLLAPGALTAQSLDPGPAASGTNKESFVISGSGNAVLTLPVQVPPGIRGHEPDLSVKYSSTAGNGLLGVGFALTGFSKVGRVAQTIAVDGIDGAVNFTDTDQFALEGQRLLVMTGAIGTDGSTYRAEIDSFQNVTATGSAGTGPAAFTVQSPGGGVMTFGGTADAQVLVTGSQTVREWLLSSEVDLNGNTISYSYSTDPLNTGSASSQAYPVEIAYGTNPAANPGGVANRFVRFEYETRPDPMTHYVAGAEVTTALRLSAVSTWLGDDMVAHYRLGYEQSGATGRSRLVSFQRFDGADAAATGLSPTTFAWSDGANAFGASADWLQGDFTAANGWDATDNPVTLADVNGDGLMDIVGFKNGVQVSLGESGGYQAPTTWIQDFSPEFNWTADEPRYLADINGDGLADIVGFSDNGVVFALADAANAQFVENPDVFPFFAPNAGWAAGAPRYLADVNGDQMTDIVGFSNGVEVALATDAGSFDDPVSWSADFGLQQGWLAENLLLADVNGDGKSDVVAMNQQTQSVNVALSTGTAFDGTGWDQNYANFAATSQWGPDTPRMLADVNGDGLDDLVGFADEVQVGLSTGTGFAPPATWSTDFGSPNWDQTTPRMMMDVNGDGLADVVGVNDGGVQIAQSTGAGFVPGGWDQASLNGLGLAQGGTADETSRQIVDVNADGMMDMLAITPNAVSVGLVAGPYPDQMVNVTRASQGQLAITYKPISDPTVYAESAGQGALATFQAYRPLVQNAGLPVYRSRSRLTGRFYVVAGTVETNNPAITDDPYAYGMAHFYSDGESSTLGRGWLGFASTTHTNLAMGRQTTLGFRQDFPFIGRIATRTVSCAGNVAGACAAGDVFHADTMDWQAAPTETSATTGQTAQMVQLGAMRSDRYQGADYRHSIGKTFLYDAYGNRTQTASLNLVDQAGNDLDPADNVYINAAYQNDTATWRLGQTLLRKRTTNPALTGLDQFDAAADFDLRAWSYDAAGNIATIGNWDQANSQYLTQGYSYDGYGNGLAVTNPGGFVTSYEMDAGLNTYIASRTTPAGAAGVPLVTRYGYDARFGQQTLRLDPNGNQFTTCYDSLGRRLAEQGPAPAGTPAAVLTPACLGPQITLPPGVAPAQLATLRSFAHGWVDGAPAVSQTVLGGWPDGGAPVTLTTADLYDGMGRHFRMLAQSTPGGALDRVLEDKSFNASNMPLGDVLPYVEGVDSALAITRSYDAIDRLTATATPWQDGATLTTANEATAYEVTTTGETVTQVQAQGTPYSATQVVVADYFANQRQITASSYTDGRVAGQPTLTTAYGRDLLGRTLSVTPPGGAADITASYAYDSVGRVVLRDLPSVGALRFSYDADGRLASRAQGNGTVGFSYDALGRMVSVTYPGGLSMAYAYDGNQPNGLGRMASATVTGQAVPVMRSYAYDAYGQAITSALDLGTGTALTQTTAFDPIGRITQKTLPDGTVLAQTYALEHLASQSVNGAPVVSYGAYTALGLPQSVTLGNGASAALVFAPDFNTSSVTWTLGQTTLYGEDLTLDPYGYPLGSTGNAVAWSSFSKAADYASARLADWSDSRLGLPDGSFAYDDAGNLLTGAGLALVADGYRIGAGSTVDGADLAASYDAMGNLTGAAAPALAFAASYDGANRLATLTRPGSSATARYAYDHQGVRVWRSDLDGNTHVTLSRAYAETGGTPQLTLAGILGPVFQSSGGTQAYLHGDARRSVTFTTASDGSVQDWLLYSAYGQPVNPPATAPTLGFLGREYDADTGLYYYNQRYYHPGLGRFTTPDTQYGASVYRHDAPNRYSFLLNNPAWGYDPSGHGLPGCILGVGAGVFGTGAGVAQTIDGANQNNLLSSIGVGGGTIAASLFAGGAGIAECVSYYRARAAANNNAGGNNADDGNGGNANNDGNDGGNNNNGGLNDDNAQNLPQNPQNDGNQDQQPQDNDGEQNVNDGQQNEEGGDDGGDDSSTEEDASHRVDSDDDAPELDGSEDPALSSSEVDLTGSEDSSTARVLPETTSQPGESELGSQGSVETADMSLGSESGSTAATGTETLVGSSVEGESTGLTASVGTETASVGDTALGITASETATATVGETAATVTTGEVVGEVIADILLTILVF</sequence>
<comment type="caution">
    <text evidence="6">The sequence shown here is derived from an EMBL/GenBank/DDBJ whole genome shotgun (WGS) entry which is preliminary data.</text>
</comment>
<evidence type="ECO:0000256" key="3">
    <source>
        <dbReference type="ARBA" id="ARBA00023026"/>
    </source>
</evidence>
<dbReference type="InterPro" id="IPR028994">
    <property type="entry name" value="Integrin_alpha_N"/>
</dbReference>
<evidence type="ECO:0008006" key="8">
    <source>
        <dbReference type="Google" id="ProtNLM"/>
    </source>
</evidence>
<feature type="compositionally biased region" description="Low complexity" evidence="4">
    <location>
        <begin position="1892"/>
        <end position="1909"/>
    </location>
</feature>
<reference evidence="6" key="1">
    <citation type="submission" date="2020-05" db="EMBL/GenBank/DDBJ databases">
        <title>Fertoebacter nigrum gen. nov., sp. nov., a new member of the family Rhodobacteraceae.</title>
        <authorList>
            <person name="Szuroczki S."/>
            <person name="Abbaszade G."/>
            <person name="Buni D."/>
            <person name="Schumann P."/>
            <person name="Toth E."/>
        </authorList>
    </citation>
    <scope>NUCLEOTIDE SEQUENCE</scope>
    <source>
        <strain evidence="6">RG-N-1a</strain>
    </source>
</reference>
<evidence type="ECO:0000256" key="4">
    <source>
        <dbReference type="SAM" id="MobiDB-lite"/>
    </source>
</evidence>
<feature type="signal peptide" evidence="5">
    <location>
        <begin position="1"/>
        <end position="23"/>
    </location>
</feature>
<dbReference type="GO" id="GO:0005576">
    <property type="term" value="C:extracellular region"/>
    <property type="evidence" value="ECO:0007669"/>
    <property type="project" value="UniProtKB-SubCell"/>
</dbReference>
<proteinExistence type="predicted"/>
<dbReference type="InterPro" id="IPR031325">
    <property type="entry name" value="RHS_repeat"/>
</dbReference>
<keyword evidence="7" id="KW-1185">Reference proteome</keyword>
<organism evidence="6 7">
    <name type="scientific">Fertoeibacter niger</name>
    <dbReference type="NCBI Taxonomy" id="2656921"/>
    <lineage>
        <taxon>Bacteria</taxon>
        <taxon>Pseudomonadati</taxon>
        <taxon>Pseudomonadota</taxon>
        <taxon>Alphaproteobacteria</taxon>
        <taxon>Rhodobacterales</taxon>
        <taxon>Paracoccaceae</taxon>
        <taxon>Fertoeibacter</taxon>
    </lineage>
</organism>
<evidence type="ECO:0000256" key="2">
    <source>
        <dbReference type="ARBA" id="ARBA00022525"/>
    </source>
</evidence>
<name>A0A8X8KNY4_9RHOB</name>
<feature type="compositionally biased region" description="Acidic residues" evidence="4">
    <location>
        <begin position="1959"/>
        <end position="1972"/>
    </location>
</feature>
<evidence type="ECO:0000313" key="7">
    <source>
        <dbReference type="Proteomes" id="UP000484076"/>
    </source>
</evidence>
<dbReference type="Pfam" id="PF03534">
    <property type="entry name" value="SpvB"/>
    <property type="match status" value="1"/>
</dbReference>
<keyword evidence="3" id="KW-0843">Virulence</keyword>
<evidence type="ECO:0000256" key="1">
    <source>
        <dbReference type="ARBA" id="ARBA00004613"/>
    </source>
</evidence>
<evidence type="ECO:0000313" key="6">
    <source>
        <dbReference type="EMBL" id="NUB45500.1"/>
    </source>
</evidence>
<keyword evidence="5" id="KW-0732">Signal</keyword>
<accession>A0A8X8KNY4</accession>
<dbReference type="Proteomes" id="UP000484076">
    <property type="component" value="Unassembled WGS sequence"/>
</dbReference>
<dbReference type="EMBL" id="WHUT02000008">
    <property type="protein sequence ID" value="NUB45500.1"/>
    <property type="molecule type" value="Genomic_DNA"/>
</dbReference>
<dbReference type="Gene3D" id="2.180.10.10">
    <property type="entry name" value="RHS repeat-associated core"/>
    <property type="match status" value="2"/>
</dbReference>
<dbReference type="PANTHER" id="PTHR32305:SF15">
    <property type="entry name" value="PROTEIN RHSA-RELATED"/>
    <property type="match status" value="1"/>
</dbReference>
<feature type="chain" id="PRO_5036468267" description="Insecticide toxin TcdB middle/N-terminal domain-containing protein" evidence="5">
    <location>
        <begin position="24"/>
        <end position="2121"/>
    </location>
</feature>
<keyword evidence="2" id="KW-0964">Secreted</keyword>
<dbReference type="NCBIfam" id="TIGR03696">
    <property type="entry name" value="Rhs_assc_core"/>
    <property type="match status" value="1"/>
</dbReference>
<feature type="compositionally biased region" description="Polar residues" evidence="4">
    <location>
        <begin position="2040"/>
        <end position="2049"/>
    </location>
</feature>
<comment type="subcellular location">
    <subcellularLocation>
        <location evidence="1">Secreted</location>
    </subcellularLocation>
</comment>
<dbReference type="InterPro" id="IPR006530">
    <property type="entry name" value="YD"/>
</dbReference>